<name>A0ABM8Q1I3_9BACT</name>
<protein>
    <submittedName>
        <fullName evidence="2">Uncharacterized protein</fullName>
    </submittedName>
</protein>
<organism evidence="2 3">
    <name type="scientific">Campylobacter suis</name>
    <dbReference type="NCBI Taxonomy" id="2790657"/>
    <lineage>
        <taxon>Bacteria</taxon>
        <taxon>Pseudomonadati</taxon>
        <taxon>Campylobacterota</taxon>
        <taxon>Epsilonproteobacteria</taxon>
        <taxon>Campylobacterales</taxon>
        <taxon>Campylobacteraceae</taxon>
        <taxon>Campylobacter</taxon>
    </lineage>
</organism>
<comment type="caution">
    <text evidence="2">The sequence shown here is derived from an EMBL/GenBank/DDBJ whole genome shotgun (WGS) entry which is preliminary data.</text>
</comment>
<dbReference type="RefSeq" id="WP_230056246.1">
    <property type="nucleotide sequence ID" value="NZ_CAJHOE010000001.1"/>
</dbReference>
<keyword evidence="3" id="KW-1185">Reference proteome</keyword>
<reference evidence="2 3" key="1">
    <citation type="submission" date="2020-11" db="EMBL/GenBank/DDBJ databases">
        <authorList>
            <person name="Peeters C."/>
        </authorList>
    </citation>
    <scope>NUCLEOTIDE SEQUENCE [LARGE SCALE GENOMIC DNA]</scope>
    <source>
        <strain evidence="2 3">LMG 8286</strain>
    </source>
</reference>
<proteinExistence type="predicted"/>
<dbReference type="EMBL" id="CAJHOE010000001">
    <property type="protein sequence ID" value="CAD7286633.1"/>
    <property type="molecule type" value="Genomic_DNA"/>
</dbReference>
<evidence type="ECO:0000313" key="3">
    <source>
        <dbReference type="Proteomes" id="UP000789359"/>
    </source>
</evidence>
<keyword evidence="1" id="KW-0732">Signal</keyword>
<evidence type="ECO:0000313" key="2">
    <source>
        <dbReference type="EMBL" id="CAD7286633.1"/>
    </source>
</evidence>
<feature type="signal peptide" evidence="1">
    <location>
        <begin position="1"/>
        <end position="16"/>
    </location>
</feature>
<accession>A0ABM8Q1I3</accession>
<gene>
    <name evidence="2" type="ORF">LMG8286_00460</name>
</gene>
<feature type="chain" id="PRO_5045861839" evidence="1">
    <location>
        <begin position="17"/>
        <end position="231"/>
    </location>
</feature>
<dbReference type="Proteomes" id="UP000789359">
    <property type="component" value="Unassembled WGS sequence"/>
</dbReference>
<sequence length="231" mass="26527">MRVVLFFLLALNFVFADSFELVKALFTDKNFSQDKLKGELVKHKASEFYIAENFELSFDVLGKNDEHDIIAMHAVSSARDDAFIDLYVYAKSDGIYAMRSLAMTGMMLDVVKNYDKVPEDLKAGIDIENYKLVISSDKNLLEFANANVDKFEKIYELEKSGKEYECELKNLHFNAIEKDEVFSLIVGGMVDNVVGFMRVQSDSELPKMHPSKYIMIKQISPKSKWYLFKTT</sequence>
<evidence type="ECO:0000256" key="1">
    <source>
        <dbReference type="SAM" id="SignalP"/>
    </source>
</evidence>